<evidence type="ECO:0000313" key="1">
    <source>
        <dbReference type="EMBL" id="SEL14893.1"/>
    </source>
</evidence>
<name>A0A1H7MUL1_AQUAM</name>
<dbReference type="Proteomes" id="UP000198521">
    <property type="component" value="Unassembled WGS sequence"/>
</dbReference>
<reference evidence="1 2" key="1">
    <citation type="submission" date="2016-10" db="EMBL/GenBank/DDBJ databases">
        <authorList>
            <person name="de Groot N.N."/>
        </authorList>
    </citation>
    <scope>NUCLEOTIDE SEQUENCE [LARGE SCALE GENOMIC DNA]</scope>
    <source>
        <strain evidence="1 2">DSM 25232</strain>
    </source>
</reference>
<proteinExistence type="predicted"/>
<dbReference type="AlphaFoldDB" id="A0A1H7MUL1"/>
<dbReference type="EMBL" id="FOAB01000003">
    <property type="protein sequence ID" value="SEL14893.1"/>
    <property type="molecule type" value="Genomic_DNA"/>
</dbReference>
<dbReference type="OrthoDB" id="1143207at2"/>
<protein>
    <submittedName>
        <fullName evidence="1">Uncharacterized protein</fullName>
    </submittedName>
</protein>
<keyword evidence="2" id="KW-1185">Reference proteome</keyword>
<accession>A0A1H7MUL1</accession>
<sequence length="261" mass="30553">MKHIVLFLILLGFIHKSYSQRNAIAQDTISLKADQFLGIDSFGAIYYAKNNIFYKKWNDREWQFGDFILGQLTQASVLNPLKILLFYESSNTIVLVDKYLSEINRVNFNTISEFKSVSLVSPANDNSSWLFDNNTQQLEVFNTNSEKTFVATQPINELPTLLRSNFNYCWILTSENLSQFNIYGSLLNRNENEGYNDIRIINNDLIILKDDGLYYRYTKTGEIEKINLPEIHIKQFYVTNEILYIYDQSKIYSFDLTLQKK</sequence>
<dbReference type="STRING" id="1038014.SAMN04487910_1861"/>
<evidence type="ECO:0000313" key="2">
    <source>
        <dbReference type="Proteomes" id="UP000198521"/>
    </source>
</evidence>
<organism evidence="1 2">
    <name type="scientific">Aquimarina amphilecti</name>
    <dbReference type="NCBI Taxonomy" id="1038014"/>
    <lineage>
        <taxon>Bacteria</taxon>
        <taxon>Pseudomonadati</taxon>
        <taxon>Bacteroidota</taxon>
        <taxon>Flavobacteriia</taxon>
        <taxon>Flavobacteriales</taxon>
        <taxon>Flavobacteriaceae</taxon>
        <taxon>Aquimarina</taxon>
    </lineage>
</organism>
<dbReference type="RefSeq" id="WP_091407713.1">
    <property type="nucleotide sequence ID" value="NZ_FOAB01000003.1"/>
</dbReference>
<gene>
    <name evidence="1" type="ORF">SAMN04487910_1861</name>
</gene>